<keyword evidence="3" id="KW-1185">Reference proteome</keyword>
<evidence type="ECO:0000313" key="3">
    <source>
        <dbReference type="Proteomes" id="UP000032142"/>
    </source>
</evidence>
<sequence>MSNIVTSWFCTFKRKIFTRLTTFNTFRIVMNLLDKSERVLMASLIVGAPKFDEWVSSENAIHVSRSVTSFAIVKPVLWIPFFLTNVTIMIFCIIINLVISECKKMFIAFVSNSSWSHNTRTA</sequence>
<organism evidence="2 3">
    <name type="scientific">Gossypium arboreum</name>
    <name type="common">Tree cotton</name>
    <name type="synonym">Gossypium nanking</name>
    <dbReference type="NCBI Taxonomy" id="29729"/>
    <lineage>
        <taxon>Eukaryota</taxon>
        <taxon>Viridiplantae</taxon>
        <taxon>Streptophyta</taxon>
        <taxon>Embryophyta</taxon>
        <taxon>Tracheophyta</taxon>
        <taxon>Spermatophyta</taxon>
        <taxon>Magnoliopsida</taxon>
        <taxon>eudicotyledons</taxon>
        <taxon>Gunneridae</taxon>
        <taxon>Pentapetalae</taxon>
        <taxon>rosids</taxon>
        <taxon>malvids</taxon>
        <taxon>Malvales</taxon>
        <taxon>Malvaceae</taxon>
        <taxon>Malvoideae</taxon>
        <taxon>Gossypium</taxon>
    </lineage>
</organism>
<comment type="caution">
    <text evidence="2">The sequence shown here is derived from an EMBL/GenBank/DDBJ whole genome shotgun (WGS) entry which is preliminary data.</text>
</comment>
<dbReference type="Proteomes" id="UP000032142">
    <property type="component" value="Unassembled WGS sequence"/>
</dbReference>
<evidence type="ECO:0000313" key="2">
    <source>
        <dbReference type="EMBL" id="KHF98077.1"/>
    </source>
</evidence>
<protein>
    <submittedName>
        <fullName evidence="2">E3 ubiquitin-protein ligase tom1-like protein</fullName>
    </submittedName>
</protein>
<dbReference type="AlphaFoldDB" id="A0A0B0M7M4"/>
<keyword evidence="1" id="KW-0812">Transmembrane</keyword>
<dbReference type="EMBL" id="JRRC01027247">
    <property type="protein sequence ID" value="KHF98077.1"/>
    <property type="molecule type" value="Genomic_DNA"/>
</dbReference>
<accession>A0A0B0M7M4</accession>
<proteinExistence type="predicted"/>
<name>A0A0B0M7M4_GOSAR</name>
<evidence type="ECO:0000256" key="1">
    <source>
        <dbReference type="SAM" id="Phobius"/>
    </source>
</evidence>
<feature type="transmembrane region" description="Helical" evidence="1">
    <location>
        <begin position="77"/>
        <end position="99"/>
    </location>
</feature>
<reference evidence="3" key="1">
    <citation type="submission" date="2014-09" db="EMBL/GenBank/DDBJ databases">
        <authorList>
            <person name="Mudge J."/>
            <person name="Ramaraj T."/>
            <person name="Lindquist I.E."/>
            <person name="Bharti A.K."/>
            <person name="Sundararajan A."/>
            <person name="Cameron C.T."/>
            <person name="Woodward J.E."/>
            <person name="May G.D."/>
            <person name="Brubaker C."/>
            <person name="Broadhvest J."/>
            <person name="Wilkins T.A."/>
        </authorList>
    </citation>
    <scope>NUCLEOTIDE SEQUENCE</scope>
    <source>
        <strain evidence="3">cv. AKA8401</strain>
    </source>
</reference>
<gene>
    <name evidence="2" type="ORF">F383_37312</name>
</gene>
<keyword evidence="1" id="KW-1133">Transmembrane helix</keyword>
<keyword evidence="1" id="KW-0472">Membrane</keyword>